<dbReference type="InterPro" id="IPR029016">
    <property type="entry name" value="GAF-like_dom_sf"/>
</dbReference>
<dbReference type="SUPFAM" id="SSF55781">
    <property type="entry name" value="GAF domain-like"/>
    <property type="match status" value="2"/>
</dbReference>
<dbReference type="PANTHER" id="PTHR24421">
    <property type="entry name" value="NITRATE/NITRITE SENSOR PROTEIN NARX-RELATED"/>
    <property type="match status" value="1"/>
</dbReference>
<dbReference type="GO" id="GO:0046983">
    <property type="term" value="F:protein dimerization activity"/>
    <property type="evidence" value="ECO:0007669"/>
    <property type="project" value="InterPro"/>
</dbReference>
<dbReference type="SMART" id="SM00387">
    <property type="entry name" value="HATPase_c"/>
    <property type="match status" value="1"/>
</dbReference>
<dbReference type="InterPro" id="IPR003018">
    <property type="entry name" value="GAF"/>
</dbReference>
<comment type="caution">
    <text evidence="6">The sequence shown here is derived from an EMBL/GenBank/DDBJ whole genome shotgun (WGS) entry which is preliminary data.</text>
</comment>
<sequence>MAREQSWPSTAALDLDDLLDELRGRAQASTQAQQRLSALLDAVMAVNAGLDLAEVLTRIVRSACELVDAKYGALGVLGPDGEHLVEFVTRGLTPEEHEAIGDLPRGHGVLGLLIRDPRPLRLGNLADHADSYGFPPNHPPMGSFMGTPVLIRDQVFGNLYLTEKIGATGFTAEDEAILVALAAAAGIAIDNARLFERTRRQRQWMATTGEVSQMLLEGRDEATAMAYLAHQARTLSRAELAVVALYDDNAELVVCATDTEGTASDTETTPDEHDTAGATTSRATEGLVLDDVRWRHLVAGRSPVLVVTREGEQADASLAGAVRQLDTTDPHGPTALLPIAIGTDEVGVLAVAWTPDAEPIVSDLLELLVPLTHQLALALVAARNQHARSQVALLEDRDRIARDMHDHVIQRLFATGLSLQATSRVALAAPVRARLDDAVEALDEAIKDIRHTIFELHREKAPTVLRTEVEDLLRAAEDGLGFAPELTIDGPLTSLTVELEADLVAVIREAVSNVARHAQGTSVDVSVVVSVGGRPTLTITVSDNGIGLDPSAPRSGLSNLRARADKHGGSFRVEPNSPHGTVLTWAAEIPAEPSG</sequence>
<keyword evidence="3" id="KW-0902">Two-component regulatory system</keyword>
<dbReference type="InterPro" id="IPR036890">
    <property type="entry name" value="HATPase_C_sf"/>
</dbReference>
<dbReference type="Gene3D" id="3.30.450.40">
    <property type="match status" value="2"/>
</dbReference>
<dbReference type="Pfam" id="PF02518">
    <property type="entry name" value="HATPase_c"/>
    <property type="match status" value="1"/>
</dbReference>
<dbReference type="AlphaFoldDB" id="A0A502CZS8"/>
<gene>
    <name evidence="6" type="ORF">EAH86_06950</name>
</gene>
<dbReference type="Pfam" id="PF13185">
    <property type="entry name" value="GAF_2"/>
    <property type="match status" value="1"/>
</dbReference>
<feature type="domain" description="GAF" evidence="4">
    <location>
        <begin position="220"/>
        <end position="389"/>
    </location>
</feature>
<evidence type="ECO:0000313" key="7">
    <source>
        <dbReference type="Proteomes" id="UP000317722"/>
    </source>
</evidence>
<dbReference type="GO" id="GO:0000155">
    <property type="term" value="F:phosphorelay sensor kinase activity"/>
    <property type="evidence" value="ECO:0007669"/>
    <property type="project" value="InterPro"/>
</dbReference>
<organism evidence="6 7">
    <name type="scientific">Pedococcus bigeumensis</name>
    <dbReference type="NCBI Taxonomy" id="433644"/>
    <lineage>
        <taxon>Bacteria</taxon>
        <taxon>Bacillati</taxon>
        <taxon>Actinomycetota</taxon>
        <taxon>Actinomycetes</taxon>
        <taxon>Micrococcales</taxon>
        <taxon>Intrasporangiaceae</taxon>
        <taxon>Pedococcus</taxon>
    </lineage>
</organism>
<evidence type="ECO:0000313" key="6">
    <source>
        <dbReference type="EMBL" id="TPG18132.1"/>
    </source>
</evidence>
<evidence type="ECO:0000256" key="3">
    <source>
        <dbReference type="ARBA" id="ARBA00023012"/>
    </source>
</evidence>
<keyword evidence="7" id="KW-1185">Reference proteome</keyword>
<proteinExistence type="predicted"/>
<keyword evidence="2" id="KW-0418">Kinase</keyword>
<dbReference type="EMBL" id="RCZM01000002">
    <property type="protein sequence ID" value="TPG18132.1"/>
    <property type="molecule type" value="Genomic_DNA"/>
</dbReference>
<dbReference type="CDD" id="cd16917">
    <property type="entry name" value="HATPase_UhpB-NarQ-NarX-like"/>
    <property type="match status" value="1"/>
</dbReference>
<dbReference type="Gene3D" id="1.20.5.1930">
    <property type="match status" value="1"/>
</dbReference>
<reference evidence="6 7" key="1">
    <citation type="journal article" date="2019" name="Environ. Microbiol.">
        <title>Species interactions and distinct microbial communities in high Arctic permafrost affected cryosols are associated with the CH4 and CO2 gas fluxes.</title>
        <authorList>
            <person name="Altshuler I."/>
            <person name="Hamel J."/>
            <person name="Turney S."/>
            <person name="Magnuson E."/>
            <person name="Levesque R."/>
            <person name="Greer C."/>
            <person name="Whyte L.G."/>
        </authorList>
    </citation>
    <scope>NUCLEOTIDE SEQUENCE [LARGE SCALE GENOMIC DNA]</scope>
    <source>
        <strain evidence="6 7">S9.3A</strain>
    </source>
</reference>
<dbReference type="PANTHER" id="PTHR24421:SF56">
    <property type="entry name" value="OXYGEN SENSOR HISTIDINE KINASE RESPONSE REGULATOR DOST"/>
    <property type="match status" value="1"/>
</dbReference>
<feature type="domain" description="GAF" evidence="4">
    <location>
        <begin position="51"/>
        <end position="199"/>
    </location>
</feature>
<name>A0A502CZS8_9MICO</name>
<dbReference type="InterPro" id="IPR011712">
    <property type="entry name" value="Sig_transdc_His_kin_sub3_dim/P"/>
</dbReference>
<keyword evidence="1" id="KW-0808">Transferase</keyword>
<feature type="domain" description="Histidine kinase/HSP90-like ATPase" evidence="5">
    <location>
        <begin position="498"/>
        <end position="591"/>
    </location>
</feature>
<accession>A0A502CZS8</accession>
<evidence type="ECO:0000256" key="2">
    <source>
        <dbReference type="ARBA" id="ARBA00022777"/>
    </source>
</evidence>
<dbReference type="Proteomes" id="UP000317722">
    <property type="component" value="Unassembled WGS sequence"/>
</dbReference>
<dbReference type="Pfam" id="PF07730">
    <property type="entry name" value="HisKA_3"/>
    <property type="match status" value="1"/>
</dbReference>
<dbReference type="Gene3D" id="3.30.565.10">
    <property type="entry name" value="Histidine kinase-like ATPase, C-terminal domain"/>
    <property type="match status" value="1"/>
</dbReference>
<dbReference type="InterPro" id="IPR050482">
    <property type="entry name" value="Sensor_HK_TwoCompSys"/>
</dbReference>
<dbReference type="InterPro" id="IPR003594">
    <property type="entry name" value="HATPase_dom"/>
</dbReference>
<dbReference type="GO" id="GO:0016020">
    <property type="term" value="C:membrane"/>
    <property type="evidence" value="ECO:0007669"/>
    <property type="project" value="InterPro"/>
</dbReference>
<protein>
    <submittedName>
        <fullName evidence="6">GAF domain-containing protein</fullName>
    </submittedName>
</protein>
<dbReference type="RefSeq" id="WP_161988584.1">
    <property type="nucleotide sequence ID" value="NZ_RCZM01000002.1"/>
</dbReference>
<evidence type="ECO:0000259" key="5">
    <source>
        <dbReference type="SMART" id="SM00387"/>
    </source>
</evidence>
<evidence type="ECO:0000259" key="4">
    <source>
        <dbReference type="SMART" id="SM00065"/>
    </source>
</evidence>
<dbReference type="SMART" id="SM00065">
    <property type="entry name" value="GAF"/>
    <property type="match status" value="2"/>
</dbReference>
<dbReference type="SUPFAM" id="SSF55874">
    <property type="entry name" value="ATPase domain of HSP90 chaperone/DNA topoisomerase II/histidine kinase"/>
    <property type="match status" value="1"/>
</dbReference>
<evidence type="ECO:0000256" key="1">
    <source>
        <dbReference type="ARBA" id="ARBA00022679"/>
    </source>
</evidence>